<comment type="caution">
    <text evidence="2">The sequence shown here is derived from an EMBL/GenBank/DDBJ whole genome shotgun (WGS) entry which is preliminary data.</text>
</comment>
<reference evidence="2 3" key="1">
    <citation type="submission" date="2024-06" db="EMBL/GenBank/DDBJ databases">
        <title>The Natural Products Discovery Center: Release of the First 8490 Sequenced Strains for Exploring Actinobacteria Biosynthetic Diversity.</title>
        <authorList>
            <person name="Kalkreuter E."/>
            <person name="Kautsar S.A."/>
            <person name="Yang D."/>
            <person name="Bader C.D."/>
            <person name="Teijaro C.N."/>
            <person name="Fluegel L."/>
            <person name="Davis C.M."/>
            <person name="Simpson J.R."/>
            <person name="Lauterbach L."/>
            <person name="Steele A.D."/>
            <person name="Gui C."/>
            <person name="Meng S."/>
            <person name="Li G."/>
            <person name="Viehrig K."/>
            <person name="Ye F."/>
            <person name="Su P."/>
            <person name="Kiefer A.F."/>
            <person name="Nichols A."/>
            <person name="Cepeda A.J."/>
            <person name="Yan W."/>
            <person name="Fan B."/>
            <person name="Jiang Y."/>
            <person name="Adhikari A."/>
            <person name="Zheng C.-J."/>
            <person name="Schuster L."/>
            <person name="Cowan T.M."/>
            <person name="Smanski M.J."/>
            <person name="Chevrette M.G."/>
            <person name="De Carvalho L.P.S."/>
            <person name="Shen B."/>
        </authorList>
    </citation>
    <scope>NUCLEOTIDE SEQUENCE [LARGE SCALE GENOMIC DNA]</scope>
    <source>
        <strain evidence="2 3">NPDC006337</strain>
    </source>
</reference>
<feature type="compositionally biased region" description="Low complexity" evidence="1">
    <location>
        <begin position="29"/>
        <end position="43"/>
    </location>
</feature>
<evidence type="ECO:0000256" key="1">
    <source>
        <dbReference type="SAM" id="MobiDB-lite"/>
    </source>
</evidence>
<organism evidence="2 3">
    <name type="scientific">Streptomyces lavendulocolor</name>
    <dbReference type="NCBI Taxonomy" id="67316"/>
    <lineage>
        <taxon>Bacteria</taxon>
        <taxon>Bacillati</taxon>
        <taxon>Actinomycetota</taxon>
        <taxon>Actinomycetes</taxon>
        <taxon>Kitasatosporales</taxon>
        <taxon>Streptomycetaceae</taxon>
        <taxon>Streptomyces</taxon>
    </lineage>
</organism>
<protein>
    <submittedName>
        <fullName evidence="2">Uncharacterized protein</fullName>
    </submittedName>
</protein>
<dbReference type="Proteomes" id="UP001550378">
    <property type="component" value="Unassembled WGS sequence"/>
</dbReference>
<accession>A0ABV2WGD7</accession>
<sequence length="75" mass="7654">MTVMRDAVGVTRGGGYAGWSLLPSPATQPRSAAAPSDPAAVPARTPEVDDLVAVAAALNDGAHIVYVDRRPTRAA</sequence>
<gene>
    <name evidence="2" type="ORF">ABZ508_34220</name>
</gene>
<evidence type="ECO:0000313" key="2">
    <source>
        <dbReference type="EMBL" id="MEU0712418.1"/>
    </source>
</evidence>
<dbReference type="RefSeq" id="WP_359656361.1">
    <property type="nucleotide sequence ID" value="NZ_JBEXZP010000128.1"/>
</dbReference>
<dbReference type="EMBL" id="JBEXZR010000058">
    <property type="protein sequence ID" value="MEU0712418.1"/>
    <property type="molecule type" value="Genomic_DNA"/>
</dbReference>
<feature type="region of interest" description="Disordered" evidence="1">
    <location>
        <begin position="19"/>
        <end position="43"/>
    </location>
</feature>
<name>A0ABV2WGD7_9ACTN</name>
<evidence type="ECO:0000313" key="3">
    <source>
        <dbReference type="Proteomes" id="UP001550378"/>
    </source>
</evidence>
<keyword evidence="3" id="KW-1185">Reference proteome</keyword>
<proteinExistence type="predicted"/>